<dbReference type="InterPro" id="IPR036742">
    <property type="entry name" value="ATP_synth_F1_esu_sf_mt"/>
</dbReference>
<dbReference type="Proteomes" id="UP001642406">
    <property type="component" value="Unassembled WGS sequence"/>
</dbReference>
<keyword evidence="16" id="KW-1185">Reference proteome</keyword>
<keyword evidence="4" id="KW-0679">Respiratory chain</keyword>
<dbReference type="Pfam" id="PF00675">
    <property type="entry name" value="Peptidase_M16"/>
    <property type="match status" value="1"/>
</dbReference>
<dbReference type="InterPro" id="IPR006721">
    <property type="entry name" value="ATP_synth_F1_esu_mt"/>
</dbReference>
<dbReference type="Gene3D" id="1.10.1620.20">
    <property type="entry name" value="ATP synthase, F1 complex, epsilon subunit superfamily, mitochondrial"/>
    <property type="match status" value="1"/>
</dbReference>
<evidence type="ECO:0000256" key="12">
    <source>
        <dbReference type="ARBA" id="ARBA00041372"/>
    </source>
</evidence>
<feature type="domain" description="Peptidase M16 C-terminal" evidence="14">
    <location>
        <begin position="205"/>
        <end position="375"/>
    </location>
</feature>
<dbReference type="PANTHER" id="PTHR11851:SF209">
    <property type="entry name" value="CYTOCHROME B-C1 COMPLEX SUBUNIT 2, MITOCHONDRIAL"/>
    <property type="match status" value="1"/>
</dbReference>
<keyword evidence="8" id="KW-0496">Mitochondrion</keyword>
<dbReference type="SUPFAM" id="SSF48690">
    <property type="entry name" value="Epsilon subunit of mitochondrial F1F0-ATP synthase"/>
    <property type="match status" value="1"/>
</dbReference>
<keyword evidence="9" id="KW-0472">Membrane</keyword>
<name>A0ABP0C6R9_9PEZI</name>
<evidence type="ECO:0000256" key="2">
    <source>
        <dbReference type="ARBA" id="ARBA00009502"/>
    </source>
</evidence>
<comment type="similarity">
    <text evidence="2">Belongs to the eukaryotic ATPase epsilon family.</text>
</comment>
<organism evidence="15 16">
    <name type="scientific">Sporothrix bragantina</name>
    <dbReference type="NCBI Taxonomy" id="671064"/>
    <lineage>
        <taxon>Eukaryota</taxon>
        <taxon>Fungi</taxon>
        <taxon>Dikarya</taxon>
        <taxon>Ascomycota</taxon>
        <taxon>Pezizomycotina</taxon>
        <taxon>Sordariomycetes</taxon>
        <taxon>Sordariomycetidae</taxon>
        <taxon>Ophiostomatales</taxon>
        <taxon>Ophiostomataceae</taxon>
        <taxon>Sporothrix</taxon>
    </lineage>
</organism>
<evidence type="ECO:0000313" key="16">
    <source>
        <dbReference type="Proteomes" id="UP001642406"/>
    </source>
</evidence>
<gene>
    <name evidence="15" type="primary">QCR2</name>
    <name evidence="15" type="ORF">SBRCBS47491_006660</name>
</gene>
<dbReference type="InterPro" id="IPR007863">
    <property type="entry name" value="Peptidase_M16_C"/>
</dbReference>
<keyword evidence="3" id="KW-0813">Transport</keyword>
<dbReference type="Gene3D" id="3.30.830.10">
    <property type="entry name" value="Metalloenzyme, LuxS/M16 peptidase-like"/>
    <property type="match status" value="2"/>
</dbReference>
<evidence type="ECO:0000256" key="10">
    <source>
        <dbReference type="ARBA" id="ARBA00038146"/>
    </source>
</evidence>
<dbReference type="Pfam" id="PF04627">
    <property type="entry name" value="ATP-synt_Eps"/>
    <property type="match status" value="1"/>
</dbReference>
<evidence type="ECO:0000259" key="14">
    <source>
        <dbReference type="Pfam" id="PF05193"/>
    </source>
</evidence>
<evidence type="ECO:0000256" key="7">
    <source>
        <dbReference type="ARBA" id="ARBA00022982"/>
    </source>
</evidence>
<evidence type="ECO:0000256" key="11">
    <source>
        <dbReference type="ARBA" id="ARBA00040751"/>
    </source>
</evidence>
<evidence type="ECO:0000313" key="15">
    <source>
        <dbReference type="EMBL" id="CAK7227710.1"/>
    </source>
</evidence>
<dbReference type="EMBL" id="CAWUHC010000067">
    <property type="protein sequence ID" value="CAK7227710.1"/>
    <property type="molecule type" value="Genomic_DNA"/>
</dbReference>
<sequence length="517" mass="53474">MISRTAVSRASQAALRRQSCASAQNRGFASALSGSSTFESTEVSGVTVVAKDAQGPTTKLAIVAKAGTRYQPAPGLTAGLEGFAFKNTLKRSALRITRETELLGGQLTSYHTREAVVLEANFLREHLPYFTELLGEVVAETKFTEHELAEDIEPVLHLKQAKYSADSLAVALDAAHAVAFHTGLGEALYPSTTTPLGGYLSHAGVANFAGAAYARSNYALVADGATQVALTKWVDQFFKKAPAASTSSLNTAASKYYGGQHRVESAAGNAVVIAFPTAGLKSSDAAVEVLAALLGGESSIKWTPGFTLLSKATAGIHGASAVARNLAYSDAGLLTIQITGQTPAAVRAAAAAAVETLKSVASGSASKEDVAKAIAKAKYDALTAQEPGSAAITAAGSAVLHGLKTFQPAEASKAYAGVSADSLKTLAKKLVDGKASFAAVGDLHALPFAEDVGLTVYNRYLSIAGRAVRRSLKEDKRIVAERRGNLDLRFSKWQGGKQGEAKNLADAQTAAAAETSA</sequence>
<dbReference type="InterPro" id="IPR011249">
    <property type="entry name" value="Metalloenz_LuxS/M16"/>
</dbReference>
<dbReference type="CDD" id="cd12153">
    <property type="entry name" value="F1-ATPase_epsilon"/>
    <property type="match status" value="1"/>
</dbReference>
<proteinExistence type="inferred from homology"/>
<dbReference type="InterPro" id="IPR050361">
    <property type="entry name" value="MPP/UQCRC_Complex"/>
</dbReference>
<feature type="domain" description="Peptidase M16 N-terminal" evidence="13">
    <location>
        <begin position="48"/>
        <end position="188"/>
    </location>
</feature>
<keyword evidence="5" id="KW-0999">Mitochondrion inner membrane</keyword>
<protein>
    <recommendedName>
        <fullName evidence="11">Cytochrome b-c1 complex subunit 2, mitochondrial</fullName>
    </recommendedName>
    <alternativeName>
        <fullName evidence="12">Core protein II</fullName>
    </alternativeName>
</protein>
<dbReference type="PANTHER" id="PTHR11851">
    <property type="entry name" value="METALLOPROTEASE"/>
    <property type="match status" value="1"/>
</dbReference>
<dbReference type="SUPFAM" id="SSF63411">
    <property type="entry name" value="LuxS/MPP-like metallohydrolase"/>
    <property type="match status" value="2"/>
</dbReference>
<evidence type="ECO:0000256" key="9">
    <source>
        <dbReference type="ARBA" id="ARBA00023136"/>
    </source>
</evidence>
<evidence type="ECO:0000256" key="5">
    <source>
        <dbReference type="ARBA" id="ARBA00022792"/>
    </source>
</evidence>
<reference evidence="15 16" key="1">
    <citation type="submission" date="2024-01" db="EMBL/GenBank/DDBJ databases">
        <authorList>
            <person name="Allen C."/>
            <person name="Tagirdzhanova G."/>
        </authorList>
    </citation>
    <scope>NUCLEOTIDE SEQUENCE [LARGE SCALE GENOMIC DNA]</scope>
</reference>
<dbReference type="InterPro" id="IPR011765">
    <property type="entry name" value="Pept_M16_N"/>
</dbReference>
<evidence type="ECO:0000256" key="6">
    <source>
        <dbReference type="ARBA" id="ARBA00022946"/>
    </source>
</evidence>
<evidence type="ECO:0000259" key="13">
    <source>
        <dbReference type="Pfam" id="PF00675"/>
    </source>
</evidence>
<comment type="subcellular location">
    <subcellularLocation>
        <location evidence="1">Mitochondrion inner membrane</location>
        <topology evidence="1">Peripheral membrane protein</topology>
        <orientation evidence="1">Matrix side</orientation>
    </subcellularLocation>
</comment>
<accession>A0ABP0C6R9</accession>
<comment type="caution">
    <text evidence="15">The sequence shown here is derived from an EMBL/GenBank/DDBJ whole genome shotgun (WGS) entry which is preliminary data.</text>
</comment>
<evidence type="ECO:0000256" key="4">
    <source>
        <dbReference type="ARBA" id="ARBA00022660"/>
    </source>
</evidence>
<evidence type="ECO:0000256" key="1">
    <source>
        <dbReference type="ARBA" id="ARBA00004443"/>
    </source>
</evidence>
<keyword evidence="6" id="KW-0809">Transit peptide</keyword>
<evidence type="ECO:0000256" key="3">
    <source>
        <dbReference type="ARBA" id="ARBA00022448"/>
    </source>
</evidence>
<evidence type="ECO:0000256" key="8">
    <source>
        <dbReference type="ARBA" id="ARBA00023128"/>
    </source>
</evidence>
<dbReference type="Pfam" id="PF05193">
    <property type="entry name" value="Peptidase_M16_C"/>
    <property type="match status" value="1"/>
</dbReference>
<keyword evidence="7" id="KW-0249">Electron transport</keyword>
<comment type="similarity">
    <text evidence="10">Belongs to the peptidase M16 family. UQCRC2/QCR2 subfamily.</text>
</comment>